<dbReference type="SUPFAM" id="SSF46689">
    <property type="entry name" value="Homeodomain-like"/>
    <property type="match status" value="2"/>
</dbReference>
<dbReference type="InterPro" id="IPR001005">
    <property type="entry name" value="SANT/Myb"/>
</dbReference>
<dbReference type="Pfam" id="PF00249">
    <property type="entry name" value="Myb_DNA-binding"/>
    <property type="match status" value="1"/>
</dbReference>
<dbReference type="PROSITE" id="PS51294">
    <property type="entry name" value="HTH_MYB"/>
    <property type="match status" value="3"/>
</dbReference>
<gene>
    <name evidence="7" type="ORF">PGQ11_006984</name>
</gene>
<keyword evidence="3" id="KW-0804">Transcription</keyword>
<name>A0ABR2IVJ8_9PEZI</name>
<evidence type="ECO:0000259" key="5">
    <source>
        <dbReference type="PROSITE" id="PS50090"/>
    </source>
</evidence>
<evidence type="ECO:0000256" key="2">
    <source>
        <dbReference type="ARBA" id="ARBA00023125"/>
    </source>
</evidence>
<evidence type="ECO:0000313" key="7">
    <source>
        <dbReference type="EMBL" id="KAK8868406.1"/>
    </source>
</evidence>
<keyword evidence="8" id="KW-1185">Reference proteome</keyword>
<dbReference type="PANTHER" id="PTHR46621">
    <property type="entry name" value="SNRNA-ACTIVATING PROTEIN COMPLEX SUBUNIT 4"/>
    <property type="match status" value="1"/>
</dbReference>
<sequence length="399" mass="44427">MAKHPKKWTVQEDEALLEQVKQRRLPTHQTAGSIMSWNNVAQYFPGRSNKDCRKRWCKLETKDPEGRRKGGTWDQDEDQRLMEAVGAVGKKWTSVSERVGSRNADQCAKRWQHCLDPSLKRSEWTPEEDAHLLAAVSSAPDNMVPWKSLSEKLPGRSTTSMKNRHTALIRQRASETSSEGQAGLQPSCTSWGPSQDLELVAGHHAGLLDQETQMDGRPELNDYNAFGNGNADFTKDLDQFSLVDSLFSPSSIETAIRFDDSVDAQLSSASFSPTSFWPHSDAPSVDISPDSTGMLDLPDQDEIWATLNRLGPDAASRGSELESQGPQVAMDLQLVNASISTEARNQRDIKKVMEEVERRVSADVSQTIFILDRPEGEMLCDLMRVLANGKSQVTILMNK</sequence>
<dbReference type="PANTHER" id="PTHR46621:SF1">
    <property type="entry name" value="SNRNA-ACTIVATING PROTEIN COMPLEX SUBUNIT 4"/>
    <property type="match status" value="1"/>
</dbReference>
<dbReference type="EMBL" id="JAPCWZ010000004">
    <property type="protein sequence ID" value="KAK8868406.1"/>
    <property type="molecule type" value="Genomic_DNA"/>
</dbReference>
<dbReference type="InterPro" id="IPR017930">
    <property type="entry name" value="Myb_dom"/>
</dbReference>
<dbReference type="Pfam" id="PF13921">
    <property type="entry name" value="Myb_DNA-bind_6"/>
    <property type="match status" value="1"/>
</dbReference>
<evidence type="ECO:0000256" key="1">
    <source>
        <dbReference type="ARBA" id="ARBA00023015"/>
    </source>
</evidence>
<evidence type="ECO:0000259" key="6">
    <source>
        <dbReference type="PROSITE" id="PS51294"/>
    </source>
</evidence>
<feature type="domain" description="HTH myb-type" evidence="6">
    <location>
        <begin position="120"/>
        <end position="173"/>
    </location>
</feature>
<dbReference type="InterPro" id="IPR051575">
    <property type="entry name" value="Myb-like_DNA-bd"/>
</dbReference>
<feature type="domain" description="HTH myb-type" evidence="6">
    <location>
        <begin position="1"/>
        <end position="64"/>
    </location>
</feature>
<dbReference type="PROSITE" id="PS50090">
    <property type="entry name" value="MYB_LIKE"/>
    <property type="match status" value="3"/>
</dbReference>
<dbReference type="Proteomes" id="UP001390339">
    <property type="component" value="Unassembled WGS sequence"/>
</dbReference>
<reference evidence="7 8" key="1">
    <citation type="journal article" date="2024" name="IMA Fungus">
        <title>Apiospora arundinis, a panoply of carbohydrate-active enzymes and secondary metabolites.</title>
        <authorList>
            <person name="Sorensen T."/>
            <person name="Petersen C."/>
            <person name="Muurmann A.T."/>
            <person name="Christiansen J.V."/>
            <person name="Brundto M.L."/>
            <person name="Overgaard C.K."/>
            <person name="Boysen A.T."/>
            <person name="Wollenberg R.D."/>
            <person name="Larsen T.O."/>
            <person name="Sorensen J.L."/>
            <person name="Nielsen K.L."/>
            <person name="Sondergaard T.E."/>
        </authorList>
    </citation>
    <scope>NUCLEOTIDE SEQUENCE [LARGE SCALE GENOMIC DNA]</scope>
    <source>
        <strain evidence="7 8">AAU 773</strain>
    </source>
</reference>
<dbReference type="InterPro" id="IPR009057">
    <property type="entry name" value="Homeodomain-like_sf"/>
</dbReference>
<proteinExistence type="predicted"/>
<evidence type="ECO:0000256" key="3">
    <source>
        <dbReference type="ARBA" id="ARBA00023163"/>
    </source>
</evidence>
<dbReference type="Gene3D" id="1.10.10.60">
    <property type="entry name" value="Homeodomain-like"/>
    <property type="match status" value="3"/>
</dbReference>
<dbReference type="CDD" id="cd00167">
    <property type="entry name" value="SANT"/>
    <property type="match status" value="3"/>
</dbReference>
<dbReference type="SMART" id="SM00717">
    <property type="entry name" value="SANT"/>
    <property type="match status" value="3"/>
</dbReference>
<feature type="domain" description="HTH myb-type" evidence="6">
    <location>
        <begin position="67"/>
        <end position="119"/>
    </location>
</feature>
<evidence type="ECO:0000256" key="4">
    <source>
        <dbReference type="ARBA" id="ARBA00023242"/>
    </source>
</evidence>
<protein>
    <submittedName>
        <fullName evidence="7">Myb-related protein B</fullName>
    </submittedName>
</protein>
<evidence type="ECO:0000313" key="8">
    <source>
        <dbReference type="Proteomes" id="UP001390339"/>
    </source>
</evidence>
<organism evidence="7 8">
    <name type="scientific">Apiospora arundinis</name>
    <dbReference type="NCBI Taxonomy" id="335852"/>
    <lineage>
        <taxon>Eukaryota</taxon>
        <taxon>Fungi</taxon>
        <taxon>Dikarya</taxon>
        <taxon>Ascomycota</taxon>
        <taxon>Pezizomycotina</taxon>
        <taxon>Sordariomycetes</taxon>
        <taxon>Xylariomycetidae</taxon>
        <taxon>Amphisphaeriales</taxon>
        <taxon>Apiosporaceae</taxon>
        <taxon>Apiospora</taxon>
    </lineage>
</organism>
<feature type="domain" description="Myb-like" evidence="5">
    <location>
        <begin position="7"/>
        <end position="60"/>
    </location>
</feature>
<keyword evidence="4" id="KW-0539">Nucleus</keyword>
<accession>A0ABR2IVJ8</accession>
<keyword evidence="2" id="KW-0238">DNA-binding</keyword>
<feature type="domain" description="Myb-like" evidence="5">
    <location>
        <begin position="116"/>
        <end position="169"/>
    </location>
</feature>
<feature type="domain" description="Myb-like" evidence="5">
    <location>
        <begin position="65"/>
        <end position="115"/>
    </location>
</feature>
<keyword evidence="1" id="KW-0805">Transcription regulation</keyword>
<comment type="caution">
    <text evidence="7">The sequence shown here is derived from an EMBL/GenBank/DDBJ whole genome shotgun (WGS) entry which is preliminary data.</text>
</comment>